<evidence type="ECO:0000313" key="3">
    <source>
        <dbReference type="EMBL" id="CAF4204654.1"/>
    </source>
</evidence>
<dbReference type="AlphaFoldDB" id="A0A815SWX7"/>
<dbReference type="OrthoDB" id="10423436at2759"/>
<dbReference type="EMBL" id="CAJNOU010005495">
    <property type="protein sequence ID" value="CAF1479910.1"/>
    <property type="molecule type" value="Genomic_DNA"/>
</dbReference>
<accession>A0A815SWX7</accession>
<name>A0A815SWX7_9BILA</name>
<dbReference type="EMBL" id="CAJOBE010016938">
    <property type="protein sequence ID" value="CAF4205649.1"/>
    <property type="molecule type" value="Genomic_DNA"/>
</dbReference>
<organism evidence="2 5">
    <name type="scientific">Rotaria sordida</name>
    <dbReference type="NCBI Taxonomy" id="392033"/>
    <lineage>
        <taxon>Eukaryota</taxon>
        <taxon>Metazoa</taxon>
        <taxon>Spiralia</taxon>
        <taxon>Gnathifera</taxon>
        <taxon>Rotifera</taxon>
        <taxon>Eurotatoria</taxon>
        <taxon>Bdelloidea</taxon>
        <taxon>Philodinida</taxon>
        <taxon>Philodinidae</taxon>
        <taxon>Rotaria</taxon>
    </lineage>
</organism>
<protein>
    <submittedName>
        <fullName evidence="2">Uncharacterized protein</fullName>
    </submittedName>
</protein>
<dbReference type="Proteomes" id="UP000663823">
    <property type="component" value="Unassembled WGS sequence"/>
</dbReference>
<proteinExistence type="predicted"/>
<evidence type="ECO:0000313" key="2">
    <source>
        <dbReference type="EMBL" id="CAF1493549.1"/>
    </source>
</evidence>
<dbReference type="Proteomes" id="UP000663882">
    <property type="component" value="Unassembled WGS sequence"/>
</dbReference>
<evidence type="ECO:0000313" key="1">
    <source>
        <dbReference type="EMBL" id="CAF1479910.1"/>
    </source>
</evidence>
<sequence>MPELVDGTSDPDLKDTLKGIKLHADNKALLTLDNSIRTKYRKALVVYGKRTDRRYDVMVVYATQVKELAVDKLVACGLGSICADVVAGVVTMNPTIGAGTVTILSAGSGAKAAYDYTQDMPMFFVVIS</sequence>
<evidence type="ECO:0000313" key="4">
    <source>
        <dbReference type="EMBL" id="CAF4205649.1"/>
    </source>
</evidence>
<gene>
    <name evidence="4" type="ORF">FNK824_LOCUS36489</name>
    <name evidence="3" type="ORF">OTI717_LOCUS38716</name>
    <name evidence="2" type="ORF">RFH988_LOCUS38505</name>
    <name evidence="1" type="ORF">SEV965_LOCUS35046</name>
</gene>
<dbReference type="Proteomes" id="UP000663889">
    <property type="component" value="Unassembled WGS sequence"/>
</dbReference>
<comment type="caution">
    <text evidence="2">The sequence shown here is derived from an EMBL/GenBank/DDBJ whole genome shotgun (WGS) entry which is preliminary data.</text>
</comment>
<reference evidence="2" key="1">
    <citation type="submission" date="2021-02" db="EMBL/GenBank/DDBJ databases">
        <authorList>
            <person name="Nowell W R."/>
        </authorList>
    </citation>
    <scope>NUCLEOTIDE SEQUENCE</scope>
</reference>
<evidence type="ECO:0000313" key="5">
    <source>
        <dbReference type="Proteomes" id="UP000663882"/>
    </source>
</evidence>
<dbReference type="EMBL" id="CAJOAX010022061">
    <property type="protein sequence ID" value="CAF4204654.1"/>
    <property type="molecule type" value="Genomic_DNA"/>
</dbReference>
<dbReference type="EMBL" id="CAJNOO010009681">
    <property type="protein sequence ID" value="CAF1493549.1"/>
    <property type="molecule type" value="Genomic_DNA"/>
</dbReference>
<dbReference type="Proteomes" id="UP000663874">
    <property type="component" value="Unassembled WGS sequence"/>
</dbReference>